<reference evidence="4 5" key="2">
    <citation type="submission" date="2024-10" db="EMBL/GenBank/DDBJ databases">
        <authorList>
            <person name="Ryan C."/>
        </authorList>
    </citation>
    <scope>NUCLEOTIDE SEQUENCE [LARGE SCALE GENOMIC DNA]</scope>
</reference>
<dbReference type="Proteomes" id="UP001497457">
    <property type="component" value="Chromosome 36b"/>
</dbReference>
<keyword evidence="2" id="KW-0806">Transcription termination</keyword>
<keyword evidence="5" id="KW-1185">Reference proteome</keyword>
<evidence type="ECO:0000256" key="3">
    <source>
        <dbReference type="ARBA" id="ARBA00022946"/>
    </source>
</evidence>
<organism evidence="4 5">
    <name type="scientific">Urochloa decumbens</name>
    <dbReference type="NCBI Taxonomy" id="240449"/>
    <lineage>
        <taxon>Eukaryota</taxon>
        <taxon>Viridiplantae</taxon>
        <taxon>Streptophyta</taxon>
        <taxon>Embryophyta</taxon>
        <taxon>Tracheophyta</taxon>
        <taxon>Spermatophyta</taxon>
        <taxon>Magnoliopsida</taxon>
        <taxon>Liliopsida</taxon>
        <taxon>Poales</taxon>
        <taxon>Poaceae</taxon>
        <taxon>PACMAD clade</taxon>
        <taxon>Panicoideae</taxon>
        <taxon>Panicodae</taxon>
        <taxon>Paniceae</taxon>
        <taxon>Melinidinae</taxon>
        <taxon>Urochloa</taxon>
    </lineage>
</organism>
<dbReference type="EMBL" id="OZ075146">
    <property type="protein sequence ID" value="CAL5051989.1"/>
    <property type="molecule type" value="Genomic_DNA"/>
</dbReference>
<dbReference type="AlphaFoldDB" id="A0ABC9E6T4"/>
<keyword evidence="2" id="KW-0804">Transcription</keyword>
<reference evidence="5" key="1">
    <citation type="submission" date="2024-06" db="EMBL/GenBank/DDBJ databases">
        <authorList>
            <person name="Ryan C."/>
        </authorList>
    </citation>
    <scope>NUCLEOTIDE SEQUENCE [LARGE SCALE GENOMIC DNA]</scope>
</reference>
<dbReference type="Pfam" id="PF02536">
    <property type="entry name" value="mTERF"/>
    <property type="match status" value="1"/>
</dbReference>
<evidence type="ECO:0000256" key="1">
    <source>
        <dbReference type="ARBA" id="ARBA00007692"/>
    </source>
</evidence>
<dbReference type="GO" id="GO:0006353">
    <property type="term" value="P:DNA-templated transcription termination"/>
    <property type="evidence" value="ECO:0007669"/>
    <property type="project" value="UniProtKB-KW"/>
</dbReference>
<dbReference type="InterPro" id="IPR038538">
    <property type="entry name" value="MTERF_sf"/>
</dbReference>
<name>A0ABC9E6T4_9POAL</name>
<evidence type="ECO:0000313" key="4">
    <source>
        <dbReference type="EMBL" id="CAL5051989.1"/>
    </source>
</evidence>
<comment type="similarity">
    <text evidence="1">Belongs to the mTERF family.</text>
</comment>
<proteinExistence type="inferred from homology"/>
<evidence type="ECO:0000256" key="2">
    <source>
        <dbReference type="ARBA" id="ARBA00022472"/>
    </source>
</evidence>
<protein>
    <submittedName>
        <fullName evidence="4">Uncharacterized protein</fullName>
    </submittedName>
</protein>
<dbReference type="PANTHER" id="PTHR13068:SF84">
    <property type="entry name" value="OS06G0225100 PROTEIN"/>
    <property type="match status" value="1"/>
</dbReference>
<evidence type="ECO:0000313" key="5">
    <source>
        <dbReference type="Proteomes" id="UP001497457"/>
    </source>
</evidence>
<keyword evidence="2" id="KW-0805">Transcription regulation</keyword>
<accession>A0ABC9E6T4</accession>
<gene>
    <name evidence="4" type="ORF">URODEC1_LOCUS92451</name>
</gene>
<dbReference type="PANTHER" id="PTHR13068">
    <property type="entry name" value="CGI-12 PROTEIN-RELATED"/>
    <property type="match status" value="1"/>
</dbReference>
<keyword evidence="3" id="KW-0809">Transit peptide</keyword>
<dbReference type="InterPro" id="IPR003690">
    <property type="entry name" value="MTERF"/>
</dbReference>
<dbReference type="Gene3D" id="1.25.70.10">
    <property type="entry name" value="Transcription termination factor 3, mitochondrial"/>
    <property type="match status" value="1"/>
</dbReference>
<sequence length="378" mass="41996">MLHLRKHLGIPFHHQWLFSATRFATAAASAASADPAPFAVEDYLVTSCHLSRDKARKASKAKELSKLKSPSKPDAVLAFLSGLGLSPPDIAATVARYPGLLVCAVDKTLAPRVADLRDFGLSPSQIARLLRLDPRYSLRPITISKLQYYVPFFGSFDNFLRALNKGLYLLTTDLERVVKPNVSCLREEMPVRGASGLVARAECIGVPRDSLMFRNALKLAALYSKDSITAKLECLKKAFQAGTAVARMPSAMWLSKDRLRCVSEFLISEARLDPAYIACRPILLARSLERCLMPRYYVLKFLKANGLLKRDSSYYTAVQVSEKKFMEKFIHPYAESAPHLAEDYAAACRGDVPCTLRFQELRTELASVNCVLPAKFVS</sequence>
<dbReference type="FunFam" id="1.25.70.10:FF:000001">
    <property type="entry name" value="Mitochondrial transcription termination factor-like"/>
    <property type="match status" value="1"/>
</dbReference>